<name>A0A812A2U4_9EURY</name>
<evidence type="ECO:0000313" key="1">
    <source>
        <dbReference type="EMBL" id="CAD7767115.1"/>
    </source>
</evidence>
<protein>
    <submittedName>
        <fullName evidence="1">Uncharacterized protein</fullName>
    </submittedName>
</protein>
<proteinExistence type="predicted"/>
<reference evidence="1" key="1">
    <citation type="submission" date="2020-12" db="EMBL/GenBank/DDBJ databases">
        <authorList>
            <person name="Hahn C.J."/>
            <person name="Laso-Perez R."/>
            <person name="Vulcano F."/>
            <person name="Vaziourakis K.-M."/>
            <person name="Stokke R."/>
            <person name="Steen I.H."/>
            <person name="Teske A."/>
            <person name="Boetius A."/>
            <person name="Liebeke M."/>
            <person name="Amann R."/>
            <person name="Knittel K."/>
        </authorList>
    </citation>
    <scope>NUCLEOTIDE SEQUENCE</scope>
    <source>
        <strain evidence="1">Gfbio:c6db26ca-90af-429b-aeed-0e3e8aed0b5e:GoM-Arc1_AMV-AAA_792_C10</strain>
    </source>
</reference>
<dbReference type="AlphaFoldDB" id="A0A812A2U4"/>
<evidence type="ECO:0000313" key="2">
    <source>
        <dbReference type="Proteomes" id="UP000614580"/>
    </source>
</evidence>
<sequence>MLLRSGSILAPAGIIASVLILSASFMSTSPLTSSESGCFFGSGLMFGPRVIFTVSDCLSGGSIIESLITKRLGDGTVGYIPSSLGSVSSPHTAAAMQVSTLAR</sequence>
<organism evidence="1 2">
    <name type="scientific">Candidatus Argoarchaeum ethanivorans</name>
    <dbReference type="NCBI Taxonomy" id="2608793"/>
    <lineage>
        <taxon>Archaea</taxon>
        <taxon>Methanobacteriati</taxon>
        <taxon>Methanobacteriota</taxon>
        <taxon>Stenosarchaea group</taxon>
        <taxon>Methanomicrobia</taxon>
        <taxon>Methanosarcinales</taxon>
        <taxon>Methanosarcinales incertae sedis</taxon>
        <taxon>GOM Arc I cluster</taxon>
        <taxon>Candidatus Argoarchaeum</taxon>
    </lineage>
</organism>
<comment type="caution">
    <text evidence="1">The sequence shown here is derived from an EMBL/GenBank/DDBJ whole genome shotgun (WGS) entry which is preliminary data.</text>
</comment>
<dbReference type="EMBL" id="CAJHZY010000060">
    <property type="protein sequence ID" value="CAD7767115.1"/>
    <property type="molecule type" value="Genomic_DNA"/>
</dbReference>
<dbReference type="Proteomes" id="UP000614580">
    <property type="component" value="Unassembled WGS sequence"/>
</dbReference>
<accession>A0A812A2U4</accession>
<gene>
    <name evidence="1" type="ORF">DNFNHJIP_00522</name>
</gene>